<evidence type="ECO:0000259" key="8">
    <source>
        <dbReference type="Pfam" id="PF18052"/>
    </source>
</evidence>
<dbReference type="Pfam" id="PF18052">
    <property type="entry name" value="Rx_N"/>
    <property type="match status" value="1"/>
</dbReference>
<protein>
    <submittedName>
        <fullName evidence="11">Uncharacterized protein</fullName>
    </submittedName>
</protein>
<evidence type="ECO:0000259" key="9">
    <source>
        <dbReference type="Pfam" id="PF23559"/>
    </source>
</evidence>
<dbReference type="AlphaFoldDB" id="A0AAQ3XBB5"/>
<sequence>MDGPLASASTGVMNSLLTNLSAMVEGEYGLLGAMKSDIVFLRDELSSMNALLEKLATAERLDLQVKVWRDNIRELSYDIEDCIDVFVHNLSHGGAKEGFLNKIIDKIKRLWSGYQIASQIQDLKARVVEESERRSRYKYDGGSASIVGKVEIDPRLPALYVEAEKLVGMGGPMQEVMGWLMKEDSTQELRVVSIVGFGGLGKTTLANQVYNRIKGQFDCTAFVPVSRSPVMKKILLVLLAELGSKTNTSHDDERQLINELRAYLQDKRHSDVAKSCCSSYEGYTHNIQPLSDQDSSMLFYNRVFQGQQFCPPHLQEVSLKIIQKCRGMPLAINTIASLLANKSDAIDQWEQVRDSMVSGINSELVRDILLLSYYDLPYHLQSCFLYLSIFPEDCKIQKEKLIWRWIAEGFITDAMGQTLEQTGDNYFNDLINRSLIEPIDLAYDGTARACRIHDMVLDLIISLCAEQNFVTIIEGQTYKCSANKIRRVSLLSRFLENDVLQEIMNKCSQVRSLIRFHVVNKEAPQLPVFHCLRVLVLRCTCGLGNQHIKHIGSSMQLKYLEIGCPSITELPERIGDLQYLQTLDIHGSKIEKLPATIGSLKNLVRLLVDFNIELPDEIGNLQALRILSHAYSYDSVKFVEELRRLTNLRSLHIKLHDSNEFGDHGGMPKYQEALGSSLSVLGKHGLQSLQIDSNYCSSSAYRLMDLLCCNAAFLRKLCNQSYLTKLPQRIQSLVNLAHFDIRLTCIKQEDLCILGAIPSLLFAMLTSLEAPAERLSIGRHQFCYLKEFVFRSYGEGGLRMVTEQEAMPDLRRLHLDFRAKETESKVGFEFSFVHVKELEHLRVTIDCYMATRTRVEAAEAAIRNTITNHPGHPILQIERTREYSKPEDEDTREMVLRDCTTYNEIQQEHSRKRKCCEGQLPY</sequence>
<evidence type="ECO:0000256" key="1">
    <source>
        <dbReference type="ARBA" id="ARBA00008894"/>
    </source>
</evidence>
<keyword evidence="6" id="KW-0175">Coiled coil</keyword>
<dbReference type="Pfam" id="PF00931">
    <property type="entry name" value="NB-ARC"/>
    <property type="match status" value="1"/>
</dbReference>
<feature type="domain" description="NB-ARC" evidence="7">
    <location>
        <begin position="173"/>
        <end position="268"/>
    </location>
</feature>
<dbReference type="GO" id="GO:0009626">
    <property type="term" value="P:plant-type hypersensitive response"/>
    <property type="evidence" value="ECO:0007669"/>
    <property type="project" value="UniProtKB-ARBA"/>
</dbReference>
<keyword evidence="2" id="KW-0433">Leucine-rich repeat</keyword>
<dbReference type="PANTHER" id="PTHR23155">
    <property type="entry name" value="DISEASE RESISTANCE PROTEIN RP"/>
    <property type="match status" value="1"/>
</dbReference>
<reference evidence="11 12" key="1">
    <citation type="submission" date="2024-02" db="EMBL/GenBank/DDBJ databases">
        <title>High-quality chromosome-scale genome assembly of Pensacola bahiagrass (Paspalum notatum Flugge var. saurae).</title>
        <authorList>
            <person name="Vega J.M."/>
            <person name="Podio M."/>
            <person name="Orjuela J."/>
            <person name="Siena L.A."/>
            <person name="Pessino S.C."/>
            <person name="Combes M.C."/>
            <person name="Mariac C."/>
            <person name="Albertini E."/>
            <person name="Pupilli F."/>
            <person name="Ortiz J.P.A."/>
            <person name="Leblanc O."/>
        </authorList>
    </citation>
    <scope>NUCLEOTIDE SEQUENCE [LARGE SCALE GENOMIC DNA]</scope>
    <source>
        <strain evidence="11">R1</strain>
        <tissue evidence="11">Leaf</tissue>
    </source>
</reference>
<evidence type="ECO:0000256" key="2">
    <source>
        <dbReference type="ARBA" id="ARBA00022614"/>
    </source>
</evidence>
<dbReference type="FunFam" id="1.10.10.10:FF:000322">
    <property type="entry name" value="Probable disease resistance protein At1g63360"/>
    <property type="match status" value="1"/>
</dbReference>
<keyword evidence="4" id="KW-0547">Nucleotide-binding</keyword>
<organism evidence="11 12">
    <name type="scientific">Paspalum notatum var. saurae</name>
    <dbReference type="NCBI Taxonomy" id="547442"/>
    <lineage>
        <taxon>Eukaryota</taxon>
        <taxon>Viridiplantae</taxon>
        <taxon>Streptophyta</taxon>
        <taxon>Embryophyta</taxon>
        <taxon>Tracheophyta</taxon>
        <taxon>Spermatophyta</taxon>
        <taxon>Magnoliopsida</taxon>
        <taxon>Liliopsida</taxon>
        <taxon>Poales</taxon>
        <taxon>Poaceae</taxon>
        <taxon>PACMAD clade</taxon>
        <taxon>Panicoideae</taxon>
        <taxon>Andropogonodae</taxon>
        <taxon>Paspaleae</taxon>
        <taxon>Paspalinae</taxon>
        <taxon>Paspalum</taxon>
    </lineage>
</organism>
<dbReference type="Gene3D" id="1.10.10.10">
    <property type="entry name" value="Winged helix-like DNA-binding domain superfamily/Winged helix DNA-binding domain"/>
    <property type="match status" value="1"/>
</dbReference>
<dbReference type="EMBL" id="CP144752">
    <property type="protein sequence ID" value="WVZ90282.1"/>
    <property type="molecule type" value="Genomic_DNA"/>
</dbReference>
<dbReference type="InterPro" id="IPR027417">
    <property type="entry name" value="P-loop_NTPase"/>
</dbReference>
<keyword evidence="3" id="KW-0677">Repeat</keyword>
<dbReference type="SUPFAM" id="SSF52540">
    <property type="entry name" value="P-loop containing nucleoside triphosphate hydrolases"/>
    <property type="match status" value="1"/>
</dbReference>
<dbReference type="InterPro" id="IPR036388">
    <property type="entry name" value="WH-like_DNA-bd_sf"/>
</dbReference>
<dbReference type="InterPro" id="IPR042197">
    <property type="entry name" value="Apaf_helical"/>
</dbReference>
<dbReference type="CDD" id="cd14798">
    <property type="entry name" value="RX-CC_like"/>
    <property type="match status" value="1"/>
</dbReference>
<dbReference type="PRINTS" id="PR00364">
    <property type="entry name" value="DISEASERSIST"/>
</dbReference>
<dbReference type="InterPro" id="IPR002182">
    <property type="entry name" value="NB-ARC"/>
</dbReference>
<keyword evidence="12" id="KW-1185">Reference proteome</keyword>
<evidence type="ECO:0000259" key="10">
    <source>
        <dbReference type="Pfam" id="PF23598"/>
    </source>
</evidence>
<evidence type="ECO:0000256" key="3">
    <source>
        <dbReference type="ARBA" id="ARBA00022737"/>
    </source>
</evidence>
<keyword evidence="5" id="KW-0611">Plant defense</keyword>
<proteinExistence type="inferred from homology"/>
<comment type="similarity">
    <text evidence="1">Belongs to the disease resistance NB-LRR family.</text>
</comment>
<dbReference type="SUPFAM" id="SSF52058">
    <property type="entry name" value="L domain-like"/>
    <property type="match status" value="1"/>
</dbReference>
<gene>
    <name evidence="11" type="ORF">U9M48_036592</name>
</gene>
<dbReference type="PANTHER" id="PTHR23155:SF1228">
    <property type="entry name" value="NB-ARC DOMAIN CONTAINING PROTEIN, EXPRESSED"/>
    <property type="match status" value="1"/>
</dbReference>
<name>A0AAQ3XBB5_PASNO</name>
<feature type="domain" description="Disease resistance protein winged helix" evidence="9">
    <location>
        <begin position="389"/>
        <end position="460"/>
    </location>
</feature>
<dbReference type="InterPro" id="IPR058922">
    <property type="entry name" value="WHD_DRP"/>
</dbReference>
<evidence type="ECO:0000256" key="5">
    <source>
        <dbReference type="ARBA" id="ARBA00022821"/>
    </source>
</evidence>
<dbReference type="InterPro" id="IPR044974">
    <property type="entry name" value="Disease_R_plants"/>
</dbReference>
<dbReference type="InterPro" id="IPR055414">
    <property type="entry name" value="LRR_R13L4/SHOC2-like"/>
</dbReference>
<accession>A0AAQ3XBB5</accession>
<feature type="domain" description="Disease resistance R13L4/SHOC-2-like LRR" evidence="10">
    <location>
        <begin position="509"/>
        <end position="874"/>
    </location>
</feature>
<dbReference type="Gene3D" id="1.10.8.430">
    <property type="entry name" value="Helical domain of apoptotic protease-activating factors"/>
    <property type="match status" value="1"/>
</dbReference>
<dbReference type="InterPro" id="IPR038005">
    <property type="entry name" value="RX-like_CC"/>
</dbReference>
<feature type="domain" description="Disease resistance N-terminal" evidence="8">
    <location>
        <begin position="12"/>
        <end position="96"/>
    </location>
</feature>
<dbReference type="Pfam" id="PF23598">
    <property type="entry name" value="LRR_14"/>
    <property type="match status" value="1"/>
</dbReference>
<dbReference type="GO" id="GO:0043531">
    <property type="term" value="F:ADP binding"/>
    <property type="evidence" value="ECO:0007669"/>
    <property type="project" value="InterPro"/>
</dbReference>
<dbReference type="Pfam" id="PF23559">
    <property type="entry name" value="WHD_DRP"/>
    <property type="match status" value="1"/>
</dbReference>
<dbReference type="Gene3D" id="3.40.50.300">
    <property type="entry name" value="P-loop containing nucleotide triphosphate hydrolases"/>
    <property type="match status" value="1"/>
</dbReference>
<dbReference type="Gene3D" id="3.80.10.10">
    <property type="entry name" value="Ribonuclease Inhibitor"/>
    <property type="match status" value="1"/>
</dbReference>
<dbReference type="GO" id="GO:0042742">
    <property type="term" value="P:defense response to bacterium"/>
    <property type="evidence" value="ECO:0007669"/>
    <property type="project" value="UniProtKB-ARBA"/>
</dbReference>
<dbReference type="InterPro" id="IPR032675">
    <property type="entry name" value="LRR_dom_sf"/>
</dbReference>
<dbReference type="GO" id="GO:0002758">
    <property type="term" value="P:innate immune response-activating signaling pathway"/>
    <property type="evidence" value="ECO:0007669"/>
    <property type="project" value="UniProtKB-ARBA"/>
</dbReference>
<dbReference type="Proteomes" id="UP001341281">
    <property type="component" value="Chromosome 08"/>
</dbReference>
<evidence type="ECO:0000256" key="4">
    <source>
        <dbReference type="ARBA" id="ARBA00022741"/>
    </source>
</evidence>
<evidence type="ECO:0000259" key="7">
    <source>
        <dbReference type="Pfam" id="PF00931"/>
    </source>
</evidence>
<evidence type="ECO:0000313" key="11">
    <source>
        <dbReference type="EMBL" id="WVZ90282.1"/>
    </source>
</evidence>
<dbReference type="Gene3D" id="1.20.5.4130">
    <property type="match status" value="1"/>
</dbReference>
<evidence type="ECO:0000256" key="6">
    <source>
        <dbReference type="ARBA" id="ARBA00023054"/>
    </source>
</evidence>
<dbReference type="InterPro" id="IPR041118">
    <property type="entry name" value="Rx_N"/>
</dbReference>
<evidence type="ECO:0000313" key="12">
    <source>
        <dbReference type="Proteomes" id="UP001341281"/>
    </source>
</evidence>